<dbReference type="NCBIfam" id="TIGR03696">
    <property type="entry name" value="Rhs_assc_core"/>
    <property type="match status" value="1"/>
</dbReference>
<dbReference type="OrthoDB" id="8601162at2"/>
<evidence type="ECO:0000313" key="4">
    <source>
        <dbReference type="Proteomes" id="UP000199729"/>
    </source>
</evidence>
<feature type="domain" description="Tlde1" evidence="2">
    <location>
        <begin position="265"/>
        <end position="380"/>
    </location>
</feature>
<dbReference type="KEGG" id="vff:VITFI_CDS3199"/>
<dbReference type="Proteomes" id="UP000199729">
    <property type="component" value="Chromosome"/>
</dbReference>
<gene>
    <name evidence="3" type="ORF">VITFI_CDS3199</name>
</gene>
<dbReference type="InterPro" id="IPR050708">
    <property type="entry name" value="T6SS_VgrG/RHS"/>
</dbReference>
<dbReference type="EMBL" id="CP022423">
    <property type="protein sequence ID" value="ASM78976.1"/>
    <property type="molecule type" value="Genomic_DNA"/>
</dbReference>
<dbReference type="Gene3D" id="2.180.10.10">
    <property type="entry name" value="RHS repeat-associated core"/>
    <property type="match status" value="1"/>
</dbReference>
<dbReference type="Pfam" id="PF10908">
    <property type="entry name" value="Tlde1_dom"/>
    <property type="match status" value="1"/>
</dbReference>
<sequence length="402" mass="44716">MFTVRNASAQSEIHSESSIEPGRQPRFDLGTSRRCCRGLQRLGVLLAYWRYVRAGGLRYRSGFGDGGWLALLPVAPLARMIPTRVAYYVYDEAGRLLGEYDATGKAVYETVYLDEQPVAVLTQPELGKNSVYYAYADHLNSVRVIVRPSDQAFVWLWGSGEPFGQVPPGTNPSNLGVFTYNPRMPGQVADVESGWFYNWHRDYNPGLGRYVQSDPIGLLGGTNNYSYVGSHPTRGVDPTGLLEHFMLELNSEPVSSLECGCRDSYPAFSGNPPYRNDPNSTTQAGIGAAPTGWYYIVDRPQGGIGGRVMSLVTGKYEWFALYRDDGTPGDDTVEKGVMRREIRLHPKGSRGNSFGCVTLNKQADYDRLRKLLLRTKTGIISGTNIKYYGTILIYRPTIGEPW</sequence>
<evidence type="ECO:0000256" key="1">
    <source>
        <dbReference type="SAM" id="MobiDB-lite"/>
    </source>
</evidence>
<dbReference type="InterPro" id="IPR021225">
    <property type="entry name" value="Tlde1_dom"/>
</dbReference>
<organism evidence="3 4">
    <name type="scientific">Vitreoscilla filiformis</name>
    <dbReference type="NCBI Taxonomy" id="63"/>
    <lineage>
        <taxon>Bacteria</taxon>
        <taxon>Pseudomonadati</taxon>
        <taxon>Pseudomonadota</taxon>
        <taxon>Betaproteobacteria</taxon>
        <taxon>Neisseriales</taxon>
        <taxon>Neisseriaceae</taxon>
        <taxon>Vitreoscilla</taxon>
    </lineage>
</organism>
<feature type="compositionally biased region" description="Polar residues" evidence="1">
    <location>
        <begin position="1"/>
        <end position="18"/>
    </location>
</feature>
<accession>A0A221KIX7</accession>
<dbReference type="PANTHER" id="PTHR32305:SF15">
    <property type="entry name" value="PROTEIN RHSA-RELATED"/>
    <property type="match status" value="1"/>
</dbReference>
<name>A0A221KIX7_VITFI</name>
<dbReference type="InterPro" id="IPR022385">
    <property type="entry name" value="Rhs_assc_core"/>
</dbReference>
<reference evidence="3 4" key="1">
    <citation type="submission" date="2017-07" db="EMBL/GenBank/DDBJ databases">
        <title>Complete Genome Sequence of the cosmetic ferment Vitreoscilla filiformis (ATCC15551).</title>
        <authorList>
            <person name="Contreras S."/>
            <person name="Sagory-Zalkind P."/>
            <person name="Blanquart H."/>
            <person name="Iltis A."/>
            <person name="Morand S.C."/>
        </authorList>
    </citation>
    <scope>NUCLEOTIDE SEQUENCE [LARGE SCALE GENOMIC DNA]</scope>
    <source>
        <strain evidence="3 4">ATCC 15551</strain>
    </source>
</reference>
<dbReference type="AlphaFoldDB" id="A0A221KIX7"/>
<dbReference type="PANTHER" id="PTHR32305">
    <property type="match status" value="1"/>
</dbReference>
<evidence type="ECO:0000313" key="3">
    <source>
        <dbReference type="EMBL" id="ASM78976.1"/>
    </source>
</evidence>
<protein>
    <recommendedName>
        <fullName evidence="2">Tlde1 domain-containing protein</fullName>
    </recommendedName>
</protein>
<proteinExistence type="predicted"/>
<feature type="region of interest" description="Disordered" evidence="1">
    <location>
        <begin position="1"/>
        <end position="25"/>
    </location>
</feature>
<keyword evidence="4" id="KW-1185">Reference proteome</keyword>
<evidence type="ECO:0000259" key="2">
    <source>
        <dbReference type="Pfam" id="PF10908"/>
    </source>
</evidence>